<evidence type="ECO:0000256" key="7">
    <source>
        <dbReference type="ARBA" id="ARBA00023033"/>
    </source>
</evidence>
<dbReference type="SUPFAM" id="SSF48264">
    <property type="entry name" value="Cytochrome P450"/>
    <property type="match status" value="1"/>
</dbReference>
<accession>A0A9D4WWQ5</accession>
<feature type="binding site" description="axial binding residue" evidence="8">
    <location>
        <position position="448"/>
    </location>
    <ligand>
        <name>heme</name>
        <dbReference type="ChEBI" id="CHEBI:30413"/>
    </ligand>
    <ligandPart>
        <name>Fe</name>
        <dbReference type="ChEBI" id="CHEBI:18248"/>
    </ligandPart>
</feature>
<evidence type="ECO:0000256" key="10">
    <source>
        <dbReference type="SAM" id="Phobius"/>
    </source>
</evidence>
<dbReference type="GO" id="GO:0016705">
    <property type="term" value="F:oxidoreductase activity, acting on paired donors, with incorporation or reduction of molecular oxygen"/>
    <property type="evidence" value="ECO:0007669"/>
    <property type="project" value="InterPro"/>
</dbReference>
<evidence type="ECO:0000256" key="4">
    <source>
        <dbReference type="ARBA" id="ARBA00022723"/>
    </source>
</evidence>
<keyword evidence="4 8" id="KW-0479">Metal-binding</keyword>
<dbReference type="InterPro" id="IPR036396">
    <property type="entry name" value="Cyt_P450_sf"/>
</dbReference>
<keyword evidence="6 8" id="KW-0408">Iron</keyword>
<keyword evidence="10" id="KW-1133">Transmembrane helix</keyword>
<keyword evidence="12" id="KW-1185">Reference proteome</keyword>
<sequence length="511" mass="58543">MALQILNFFILFAIFLFMIIALKIKKHYKIYDSSTKKIPPGPWKLPIIGNILNLVTTNPPRKLRDLAKIYGPLMRLQLGEIFFVVVSSPEVAREVLKTHDITFASRPHLLATEIAAYNSTDIAFSPYGDYWRQLRKICAIEILSTRRVKTLWPVREKEINSLLKNISSNEGSEFNLTQAIISMMYTFTSMAAFGKKYSEQQEFISVVKQLIKLAGGFYIGDLFPSAKWIQNLSGMRPKLEKLSQQVDRILECIIDDHKETRSRRDKQGLAEADEDLIDSLLKFHDNDSDTDFHLTSDNVKAIILDMFTGGSDTAATLINWTMAEMLKDTRVLKKAQAEVREGINRRGKIEEATFEEFSYLKAVIKESLRLHPSVPLLLPRENREAVVINGYEIPVKSRVIVNAWAIGKDPKYWTEPDKFYPERFMDSLLDYKGSNFEYIPFGAGKRICPGMNYGLANTEQVLALLLYHFDWKLPNGMKNEELEMTEEFGITMSRKGDLHLIPITSHQLVVI</sequence>
<dbReference type="GO" id="GO:0020037">
    <property type="term" value="F:heme binding"/>
    <property type="evidence" value="ECO:0007669"/>
    <property type="project" value="InterPro"/>
</dbReference>
<dbReference type="PANTHER" id="PTHR47955">
    <property type="entry name" value="CYTOCHROME P450 FAMILY 71 PROTEIN"/>
    <property type="match status" value="1"/>
</dbReference>
<keyword evidence="7 9" id="KW-0503">Monooxygenase</keyword>
<dbReference type="Gramene" id="Psat05G0477100-T1">
    <property type="protein sequence ID" value="KAI5409080.1"/>
    <property type="gene ID" value="KIW84_054771"/>
</dbReference>
<dbReference type="PANTHER" id="PTHR47955:SF8">
    <property type="entry name" value="CYTOCHROME P450 71D11-LIKE"/>
    <property type="match status" value="1"/>
</dbReference>
<evidence type="ECO:0000256" key="5">
    <source>
        <dbReference type="ARBA" id="ARBA00023002"/>
    </source>
</evidence>
<comment type="cofactor">
    <cofactor evidence="1 8">
        <name>heme</name>
        <dbReference type="ChEBI" id="CHEBI:30413"/>
    </cofactor>
</comment>
<dbReference type="InterPro" id="IPR002401">
    <property type="entry name" value="Cyt_P450_E_grp-I"/>
</dbReference>
<evidence type="ECO:0000256" key="8">
    <source>
        <dbReference type="PIRSR" id="PIRSR602401-1"/>
    </source>
</evidence>
<dbReference type="PRINTS" id="PR00385">
    <property type="entry name" value="P450"/>
</dbReference>
<keyword evidence="10" id="KW-0812">Transmembrane</keyword>
<gene>
    <name evidence="11" type="ORF">KIW84_054771</name>
</gene>
<dbReference type="EMBL" id="JAMSHJ010000005">
    <property type="protein sequence ID" value="KAI5409080.1"/>
    <property type="molecule type" value="Genomic_DNA"/>
</dbReference>
<keyword evidence="10" id="KW-0472">Membrane</keyword>
<evidence type="ECO:0000256" key="9">
    <source>
        <dbReference type="RuleBase" id="RU000461"/>
    </source>
</evidence>
<evidence type="ECO:0000256" key="6">
    <source>
        <dbReference type="ARBA" id="ARBA00023004"/>
    </source>
</evidence>
<dbReference type="FunFam" id="1.10.630.10:FF:000043">
    <property type="entry name" value="Cytochrome P450 99A2"/>
    <property type="match status" value="1"/>
</dbReference>
<feature type="transmembrane region" description="Helical" evidence="10">
    <location>
        <begin position="6"/>
        <end position="24"/>
    </location>
</feature>
<dbReference type="AlphaFoldDB" id="A0A9D4WWQ5"/>
<dbReference type="PROSITE" id="PS00086">
    <property type="entry name" value="CYTOCHROME_P450"/>
    <property type="match status" value="1"/>
</dbReference>
<dbReference type="Gene3D" id="1.10.630.10">
    <property type="entry name" value="Cytochrome P450"/>
    <property type="match status" value="1"/>
</dbReference>
<evidence type="ECO:0000313" key="11">
    <source>
        <dbReference type="EMBL" id="KAI5409080.1"/>
    </source>
</evidence>
<protein>
    <recommendedName>
        <fullName evidence="13">Cytochrome P450</fullName>
    </recommendedName>
</protein>
<comment type="caution">
    <text evidence="11">The sequence shown here is derived from an EMBL/GenBank/DDBJ whole genome shotgun (WGS) entry which is preliminary data.</text>
</comment>
<dbReference type="InterPro" id="IPR001128">
    <property type="entry name" value="Cyt_P450"/>
</dbReference>
<keyword evidence="5 9" id="KW-0560">Oxidoreductase</keyword>
<dbReference type="Proteomes" id="UP001058974">
    <property type="component" value="Chromosome 5"/>
</dbReference>
<dbReference type="GO" id="GO:0004497">
    <property type="term" value="F:monooxygenase activity"/>
    <property type="evidence" value="ECO:0007669"/>
    <property type="project" value="UniProtKB-KW"/>
</dbReference>
<dbReference type="GO" id="GO:0005506">
    <property type="term" value="F:iron ion binding"/>
    <property type="evidence" value="ECO:0007669"/>
    <property type="project" value="InterPro"/>
</dbReference>
<evidence type="ECO:0000256" key="2">
    <source>
        <dbReference type="ARBA" id="ARBA00010617"/>
    </source>
</evidence>
<dbReference type="InterPro" id="IPR017972">
    <property type="entry name" value="Cyt_P450_CS"/>
</dbReference>
<dbReference type="PRINTS" id="PR00463">
    <property type="entry name" value="EP450I"/>
</dbReference>
<name>A0A9D4WWQ5_PEA</name>
<proteinExistence type="inferred from homology"/>
<dbReference type="OrthoDB" id="1470350at2759"/>
<keyword evidence="3 8" id="KW-0349">Heme</keyword>
<evidence type="ECO:0000256" key="3">
    <source>
        <dbReference type="ARBA" id="ARBA00022617"/>
    </source>
</evidence>
<dbReference type="Pfam" id="PF00067">
    <property type="entry name" value="p450"/>
    <property type="match status" value="1"/>
</dbReference>
<reference evidence="11 12" key="1">
    <citation type="journal article" date="2022" name="Nat. Genet.">
        <title>Improved pea reference genome and pan-genome highlight genomic features and evolutionary characteristics.</title>
        <authorList>
            <person name="Yang T."/>
            <person name="Liu R."/>
            <person name="Luo Y."/>
            <person name="Hu S."/>
            <person name="Wang D."/>
            <person name="Wang C."/>
            <person name="Pandey M.K."/>
            <person name="Ge S."/>
            <person name="Xu Q."/>
            <person name="Li N."/>
            <person name="Li G."/>
            <person name="Huang Y."/>
            <person name="Saxena R.K."/>
            <person name="Ji Y."/>
            <person name="Li M."/>
            <person name="Yan X."/>
            <person name="He Y."/>
            <person name="Liu Y."/>
            <person name="Wang X."/>
            <person name="Xiang C."/>
            <person name="Varshney R.K."/>
            <person name="Ding H."/>
            <person name="Gao S."/>
            <person name="Zong X."/>
        </authorList>
    </citation>
    <scope>NUCLEOTIDE SEQUENCE [LARGE SCALE GENOMIC DNA]</scope>
    <source>
        <strain evidence="11 12">cv. Zhongwan 6</strain>
    </source>
</reference>
<comment type="similarity">
    <text evidence="2 9">Belongs to the cytochrome P450 family.</text>
</comment>
<evidence type="ECO:0000256" key="1">
    <source>
        <dbReference type="ARBA" id="ARBA00001971"/>
    </source>
</evidence>
<organism evidence="11 12">
    <name type="scientific">Pisum sativum</name>
    <name type="common">Garden pea</name>
    <name type="synonym">Lathyrus oleraceus</name>
    <dbReference type="NCBI Taxonomy" id="3888"/>
    <lineage>
        <taxon>Eukaryota</taxon>
        <taxon>Viridiplantae</taxon>
        <taxon>Streptophyta</taxon>
        <taxon>Embryophyta</taxon>
        <taxon>Tracheophyta</taxon>
        <taxon>Spermatophyta</taxon>
        <taxon>Magnoliopsida</taxon>
        <taxon>eudicotyledons</taxon>
        <taxon>Gunneridae</taxon>
        <taxon>Pentapetalae</taxon>
        <taxon>rosids</taxon>
        <taxon>fabids</taxon>
        <taxon>Fabales</taxon>
        <taxon>Fabaceae</taxon>
        <taxon>Papilionoideae</taxon>
        <taxon>50 kb inversion clade</taxon>
        <taxon>NPAAA clade</taxon>
        <taxon>Hologalegina</taxon>
        <taxon>IRL clade</taxon>
        <taxon>Fabeae</taxon>
        <taxon>Lathyrus</taxon>
    </lineage>
</organism>
<evidence type="ECO:0000313" key="12">
    <source>
        <dbReference type="Proteomes" id="UP001058974"/>
    </source>
</evidence>
<dbReference type="CDD" id="cd11072">
    <property type="entry name" value="CYP71-like"/>
    <property type="match status" value="1"/>
</dbReference>
<evidence type="ECO:0008006" key="13">
    <source>
        <dbReference type="Google" id="ProtNLM"/>
    </source>
</evidence>